<reference evidence="3" key="1">
    <citation type="submission" date="2022-04" db="EMBL/GenBank/DDBJ databases">
        <title>Whole genome sequence of Sphaerotilus sp. FB-5.</title>
        <authorList>
            <person name="Takeda M."/>
            <person name="Narihara S."/>
            <person name="Akimoto M."/>
            <person name="Akimoto R."/>
            <person name="Nishiyashiki S."/>
            <person name="Murakami T."/>
        </authorList>
    </citation>
    <scope>NUCLEOTIDE SEQUENCE</scope>
    <source>
        <strain evidence="3">FB-5</strain>
    </source>
</reference>
<dbReference type="Proteomes" id="UP001057498">
    <property type="component" value="Chromosome"/>
</dbReference>
<proteinExistence type="predicted"/>
<evidence type="ECO:0000313" key="3">
    <source>
        <dbReference type="EMBL" id="BDI04737.1"/>
    </source>
</evidence>
<dbReference type="Gene3D" id="3.40.1350.10">
    <property type="match status" value="1"/>
</dbReference>
<gene>
    <name evidence="3" type="ORF">CATMQ487_17070</name>
</gene>
<accession>A0ABM7YK80</accession>
<dbReference type="EMBL" id="AP025730">
    <property type="protein sequence ID" value="BDI04737.1"/>
    <property type="molecule type" value="Genomic_DNA"/>
</dbReference>
<name>A0ABM7YK80_9BURK</name>
<evidence type="ECO:0000259" key="2">
    <source>
        <dbReference type="Pfam" id="PF04471"/>
    </source>
</evidence>
<feature type="region of interest" description="Disordered" evidence="1">
    <location>
        <begin position="1"/>
        <end position="23"/>
    </location>
</feature>
<evidence type="ECO:0000256" key="1">
    <source>
        <dbReference type="SAM" id="MobiDB-lite"/>
    </source>
</evidence>
<dbReference type="Pfam" id="PF04471">
    <property type="entry name" value="Mrr_cat"/>
    <property type="match status" value="1"/>
</dbReference>
<feature type="compositionally biased region" description="Low complexity" evidence="1">
    <location>
        <begin position="61"/>
        <end position="73"/>
    </location>
</feature>
<dbReference type="SUPFAM" id="SSF52980">
    <property type="entry name" value="Restriction endonuclease-like"/>
    <property type="match status" value="1"/>
</dbReference>
<feature type="region of interest" description="Disordered" evidence="1">
    <location>
        <begin position="57"/>
        <end position="79"/>
    </location>
</feature>
<dbReference type="InterPro" id="IPR011335">
    <property type="entry name" value="Restrct_endonuc-II-like"/>
</dbReference>
<protein>
    <recommendedName>
        <fullName evidence="2">Restriction endonuclease type IV Mrr domain-containing protein</fullName>
    </recommendedName>
</protein>
<sequence>MSGDARASATRRQGGDPRAAGLPRSAGVHFVTHWPGVAAFRTSGEWVAWSAQHIKTKGGTAAMPRPAAAPGSPRARRATRRLPPMSGALRVDKIRELRGVMAAHQIRRGQFACTARYTDAAREFARDNQINLLDGAALLDLIAKRTPAQQEALLDVALEGEYWKPTCVNCGVKMVFRLPRNEGKGFWGCVNYPMCRGRINVRNK</sequence>
<feature type="domain" description="Restriction endonuclease type IV Mrr" evidence="2">
    <location>
        <begin position="87"/>
        <end position="142"/>
    </location>
</feature>
<dbReference type="Gene3D" id="3.30.65.10">
    <property type="entry name" value="Bacterial Topoisomerase I, domain 1"/>
    <property type="match status" value="1"/>
</dbReference>
<dbReference type="InterPro" id="IPR011856">
    <property type="entry name" value="tRNA_endonuc-like_dom_sf"/>
</dbReference>
<dbReference type="InterPro" id="IPR007560">
    <property type="entry name" value="Restrct_endonuc_IV_Mrr"/>
</dbReference>
<organism evidence="3 4">
    <name type="scientific">Sphaerotilus microaerophilus</name>
    <dbReference type="NCBI Taxonomy" id="2914710"/>
    <lineage>
        <taxon>Bacteria</taxon>
        <taxon>Pseudomonadati</taxon>
        <taxon>Pseudomonadota</taxon>
        <taxon>Betaproteobacteria</taxon>
        <taxon>Burkholderiales</taxon>
        <taxon>Sphaerotilaceae</taxon>
        <taxon>Sphaerotilus</taxon>
    </lineage>
</organism>
<keyword evidence="4" id="KW-1185">Reference proteome</keyword>
<evidence type="ECO:0000313" key="4">
    <source>
        <dbReference type="Proteomes" id="UP001057498"/>
    </source>
</evidence>